<protein>
    <recommendedName>
        <fullName evidence="3">Concanavalin A-like lectin/glucanase superfamily protein</fullName>
    </recommendedName>
</protein>
<evidence type="ECO:0008006" key="3">
    <source>
        <dbReference type="Google" id="ProtNLM"/>
    </source>
</evidence>
<accession>A0A7W9STZ7</accession>
<evidence type="ECO:0000313" key="1">
    <source>
        <dbReference type="EMBL" id="MBB6052790.1"/>
    </source>
</evidence>
<comment type="caution">
    <text evidence="1">The sequence shown here is derived from an EMBL/GenBank/DDBJ whole genome shotgun (WGS) entry which is preliminary data.</text>
</comment>
<proteinExistence type="predicted"/>
<dbReference type="Gene3D" id="2.60.120.200">
    <property type="match status" value="1"/>
</dbReference>
<dbReference type="Proteomes" id="UP000520814">
    <property type="component" value="Unassembled WGS sequence"/>
</dbReference>
<dbReference type="Pfam" id="PF13385">
    <property type="entry name" value="Laminin_G_3"/>
    <property type="match status" value="1"/>
</dbReference>
<dbReference type="SUPFAM" id="SSF49899">
    <property type="entry name" value="Concanavalin A-like lectins/glucanases"/>
    <property type="match status" value="1"/>
</dbReference>
<sequence>MYLDSVLDARRGGRETKGGGLWHVPDFSVSLLVRLQSKQTTNFLIAAELATKESWRLVTEQGTGFLTFVSSSRYGVPPVSLVSREDLCDQAWHQLRLMISQDTVRIFVDGKQKAEAAISLPVVPREETGTLWLGCFPAQKGGCDGFLGDIQLTREGSIIGKAGLDPAEMKVVPTTFKGDVTSALRTVPWAPFAGTRFTRPTNNSTTRAPQVKVITFPDYPGAFAVWGALGSDLGGQIWVSGASHYTEDQSAQLFRYNPDDETVARVGDVLSELKRVKLYRPREQQVKVHTKFIAGKDGFLYFATMDDPRQGYVGEEAPPWGSHLWRIKPGTTSWEHLMTIPEGVIALAGNGTDLYGLGFPHHTLFRFDTKARTATRVLVGSVEGHISRHLICDYRGHVYVPRLKYVRPNDAAHTLVEFNRQLKQVAEHPLPNYQYGAAQQCHGIIAYQTLLDHSVVFTTHTGRLFRIVVPAAETQPSRLEDLGWFHNEDRSYASGLYALSGEGEVVGFAQVRDQWSWVRFDLARRVSVSQPFPLNPPPGWSAGDCFLYGCSTRDDSGALYAAGAYRNAMGKRTPILLRIRP</sequence>
<dbReference type="RefSeq" id="WP_184202418.1">
    <property type="nucleotide sequence ID" value="NZ_JACHGW010000004.1"/>
</dbReference>
<dbReference type="SUPFAM" id="SSF63829">
    <property type="entry name" value="Calcium-dependent phosphotriesterase"/>
    <property type="match status" value="1"/>
</dbReference>
<dbReference type="EMBL" id="JACHGW010000004">
    <property type="protein sequence ID" value="MBB6052790.1"/>
    <property type="molecule type" value="Genomic_DNA"/>
</dbReference>
<dbReference type="AlphaFoldDB" id="A0A7W9STZ7"/>
<gene>
    <name evidence="1" type="ORF">HNQ39_004611</name>
</gene>
<organism evidence="1 2">
    <name type="scientific">Armatimonas rosea</name>
    <dbReference type="NCBI Taxonomy" id="685828"/>
    <lineage>
        <taxon>Bacteria</taxon>
        <taxon>Bacillati</taxon>
        <taxon>Armatimonadota</taxon>
        <taxon>Armatimonadia</taxon>
        <taxon>Armatimonadales</taxon>
        <taxon>Armatimonadaceae</taxon>
        <taxon>Armatimonas</taxon>
    </lineage>
</organism>
<dbReference type="InterPro" id="IPR013320">
    <property type="entry name" value="ConA-like_dom_sf"/>
</dbReference>
<evidence type="ECO:0000313" key="2">
    <source>
        <dbReference type="Proteomes" id="UP000520814"/>
    </source>
</evidence>
<keyword evidence="2" id="KW-1185">Reference proteome</keyword>
<name>A0A7W9STZ7_ARMRO</name>
<reference evidence="1 2" key="1">
    <citation type="submission" date="2020-08" db="EMBL/GenBank/DDBJ databases">
        <title>Genomic Encyclopedia of Type Strains, Phase IV (KMG-IV): sequencing the most valuable type-strain genomes for metagenomic binning, comparative biology and taxonomic classification.</title>
        <authorList>
            <person name="Goeker M."/>
        </authorList>
    </citation>
    <scope>NUCLEOTIDE SEQUENCE [LARGE SCALE GENOMIC DNA]</scope>
    <source>
        <strain evidence="1 2">DSM 23562</strain>
    </source>
</reference>